<evidence type="ECO:0000256" key="1">
    <source>
        <dbReference type="SAM" id="Phobius"/>
    </source>
</evidence>
<feature type="transmembrane region" description="Helical" evidence="1">
    <location>
        <begin position="14"/>
        <end position="37"/>
    </location>
</feature>
<proteinExistence type="predicted"/>
<accession>A0A6J4HR71</accession>
<organism evidence="2">
    <name type="scientific">uncultured Acetobacteraceae bacterium</name>
    <dbReference type="NCBI Taxonomy" id="169975"/>
    <lineage>
        <taxon>Bacteria</taxon>
        <taxon>Pseudomonadati</taxon>
        <taxon>Pseudomonadota</taxon>
        <taxon>Alphaproteobacteria</taxon>
        <taxon>Acetobacterales</taxon>
        <taxon>Acetobacteraceae</taxon>
        <taxon>environmental samples</taxon>
    </lineage>
</organism>
<feature type="non-terminal residue" evidence="2">
    <location>
        <position position="140"/>
    </location>
</feature>
<reference evidence="2" key="1">
    <citation type="submission" date="2020-02" db="EMBL/GenBank/DDBJ databases">
        <authorList>
            <person name="Meier V. D."/>
        </authorList>
    </citation>
    <scope>NUCLEOTIDE SEQUENCE</scope>
    <source>
        <strain evidence="2">AVDCRST_MAG04</strain>
    </source>
</reference>
<keyword evidence="1" id="KW-1133">Transmembrane helix</keyword>
<keyword evidence="1" id="KW-0812">Transmembrane</keyword>
<gene>
    <name evidence="2" type="ORF">AVDCRST_MAG04-1109</name>
</gene>
<feature type="transmembrane region" description="Helical" evidence="1">
    <location>
        <begin position="103"/>
        <end position="123"/>
    </location>
</feature>
<keyword evidence="1" id="KW-0472">Membrane</keyword>
<dbReference type="EMBL" id="CADCTL010000081">
    <property type="protein sequence ID" value="CAA9230701.1"/>
    <property type="molecule type" value="Genomic_DNA"/>
</dbReference>
<sequence length="140" mass="14561">WSTERSSWFGHQSLFVLGLPVLGVGAGIAGFSLSLTLRVWSLSGMRPSPLRHGWRSPADLIAHPPRAATWTRTARHAAGGGSATALSRVCLPSARAPWPRTPLFVIVALGLAAFGAFGFSAVVRGTSGQAADPAVAPSLH</sequence>
<feature type="non-terminal residue" evidence="2">
    <location>
        <position position="1"/>
    </location>
</feature>
<name>A0A6J4HR71_9PROT</name>
<dbReference type="AlphaFoldDB" id="A0A6J4HR71"/>
<evidence type="ECO:0000313" key="2">
    <source>
        <dbReference type="EMBL" id="CAA9230701.1"/>
    </source>
</evidence>
<protein>
    <submittedName>
        <fullName evidence="2">Uncharacterized protein</fullName>
    </submittedName>
</protein>